<gene>
    <name evidence="1" type="ORF">COJ50_22145</name>
</gene>
<comment type="caution">
    <text evidence="1">The sequence shown here is derived from an EMBL/GenBank/DDBJ whole genome shotgun (WGS) entry which is preliminary data.</text>
</comment>
<dbReference type="Proteomes" id="UP000225182">
    <property type="component" value="Unassembled WGS sequence"/>
</dbReference>
<reference evidence="1 2" key="1">
    <citation type="submission" date="2017-09" db="EMBL/GenBank/DDBJ databases">
        <title>Large-scale bioinformatics analysis of Bacillus genomes uncovers conserved roles of natural products in bacterial physiology.</title>
        <authorList>
            <consortium name="Agbiome Team Llc"/>
            <person name="Bleich R.M."/>
            <person name="Grubbs K.J."/>
            <person name="Santa Maria K.C."/>
            <person name="Allen S.E."/>
            <person name="Farag S."/>
            <person name="Shank E.A."/>
            <person name="Bowers A."/>
        </authorList>
    </citation>
    <scope>NUCLEOTIDE SEQUENCE [LARGE SCALE GENOMIC DNA]</scope>
    <source>
        <strain evidence="1 2">AFS076905</strain>
    </source>
</reference>
<evidence type="ECO:0000313" key="1">
    <source>
        <dbReference type="EMBL" id="PFN20362.1"/>
    </source>
</evidence>
<accession>A0A2B1K8I8</accession>
<name>A0A2B1K8I8_BACCE</name>
<organism evidence="1 2">
    <name type="scientific">Bacillus cereus</name>
    <dbReference type="NCBI Taxonomy" id="1396"/>
    <lineage>
        <taxon>Bacteria</taxon>
        <taxon>Bacillati</taxon>
        <taxon>Bacillota</taxon>
        <taxon>Bacilli</taxon>
        <taxon>Bacillales</taxon>
        <taxon>Bacillaceae</taxon>
        <taxon>Bacillus</taxon>
        <taxon>Bacillus cereus group</taxon>
    </lineage>
</organism>
<dbReference type="Pfam" id="PF13135">
    <property type="entry name" value="DUF3947"/>
    <property type="match status" value="1"/>
</dbReference>
<dbReference type="RefSeq" id="WP_098541598.1">
    <property type="nucleotide sequence ID" value="NZ_NUYN01000039.1"/>
</dbReference>
<sequence length="81" mass="9436">MFRNWFYNEKQMRPLGGTGPAQSTIQAVHHAIQAQQQAFQAQQMQGIHNPSQSYYSLQPDYPSQSCYPSQPYYPLQSYYPM</sequence>
<dbReference type="InterPro" id="IPR025039">
    <property type="entry name" value="DUF3947"/>
</dbReference>
<proteinExistence type="predicted"/>
<dbReference type="AlphaFoldDB" id="A0A2B1K8I8"/>
<dbReference type="EMBL" id="NUYN01000039">
    <property type="protein sequence ID" value="PFN20362.1"/>
    <property type="molecule type" value="Genomic_DNA"/>
</dbReference>
<protein>
    <submittedName>
        <fullName evidence="1">Uncharacterized protein</fullName>
    </submittedName>
</protein>
<evidence type="ECO:0000313" key="2">
    <source>
        <dbReference type="Proteomes" id="UP000225182"/>
    </source>
</evidence>